<accession>A0AAV1WWT8</accession>
<reference evidence="8 9" key="1">
    <citation type="submission" date="2024-03" db="EMBL/GenBank/DDBJ databases">
        <authorList>
            <person name="Martinez-Hernandez J."/>
        </authorList>
    </citation>
    <scope>NUCLEOTIDE SEQUENCE [LARGE SCALE GENOMIC DNA]</scope>
</reference>
<dbReference type="InterPro" id="IPR038933">
    <property type="entry name" value="Ovate"/>
</dbReference>
<dbReference type="Pfam" id="PF04844">
    <property type="entry name" value="Ovate"/>
    <property type="match status" value="1"/>
</dbReference>
<evidence type="ECO:0000256" key="2">
    <source>
        <dbReference type="ARBA" id="ARBA00022491"/>
    </source>
</evidence>
<evidence type="ECO:0000313" key="8">
    <source>
        <dbReference type="EMBL" id="CAL0313880.1"/>
    </source>
</evidence>
<keyword evidence="3 6" id="KW-0805">Transcription regulation</keyword>
<dbReference type="Proteomes" id="UP001497480">
    <property type="component" value="Unassembled WGS sequence"/>
</dbReference>
<dbReference type="GO" id="GO:0005634">
    <property type="term" value="C:nucleus"/>
    <property type="evidence" value="ECO:0007669"/>
    <property type="project" value="UniProtKB-SubCell"/>
</dbReference>
<evidence type="ECO:0000256" key="4">
    <source>
        <dbReference type="ARBA" id="ARBA00023163"/>
    </source>
</evidence>
<dbReference type="PROSITE" id="PS51754">
    <property type="entry name" value="OVATE"/>
    <property type="match status" value="1"/>
</dbReference>
<comment type="caution">
    <text evidence="8">The sequence shown here is derived from an EMBL/GenBank/DDBJ whole genome shotgun (WGS) entry which is preliminary data.</text>
</comment>
<dbReference type="EMBL" id="CAXHTB010000010">
    <property type="protein sequence ID" value="CAL0313880.1"/>
    <property type="molecule type" value="Genomic_DNA"/>
</dbReference>
<dbReference type="PANTHER" id="PTHR33057:SF17">
    <property type="entry name" value="TRANSCRIPTION REPRESSOR OFP8"/>
    <property type="match status" value="1"/>
</dbReference>
<proteinExistence type="predicted"/>
<comment type="subcellular location">
    <subcellularLocation>
        <location evidence="1 6">Nucleus</location>
    </subcellularLocation>
</comment>
<sequence length="133" mass="15541">MDNQNHLKLRISRMLRSSFGSCRTRNFTDIMEKAVSTPAPRKISGQRKNDQSSEMGVLPLHEIGKVKDTFAVVKHSSDPYNDFRTSMVEMIIEKQIFSLRDLKNLLQCFLSHHHNTIVEVFTEIREALFFEWL</sequence>
<dbReference type="AlphaFoldDB" id="A0AAV1WWT8"/>
<evidence type="ECO:0000256" key="6">
    <source>
        <dbReference type="RuleBase" id="RU367028"/>
    </source>
</evidence>
<comment type="function">
    <text evidence="6">Transcriptional repressor that regulates multiple aspects of plant growth and development.</text>
</comment>
<evidence type="ECO:0000256" key="1">
    <source>
        <dbReference type="ARBA" id="ARBA00004123"/>
    </source>
</evidence>
<evidence type="ECO:0000313" key="9">
    <source>
        <dbReference type="Proteomes" id="UP001497480"/>
    </source>
</evidence>
<dbReference type="InterPro" id="IPR006458">
    <property type="entry name" value="Ovate_C"/>
</dbReference>
<evidence type="ECO:0000259" key="7">
    <source>
        <dbReference type="PROSITE" id="PS51754"/>
    </source>
</evidence>
<keyword evidence="2 6" id="KW-0678">Repressor</keyword>
<keyword evidence="4 6" id="KW-0804">Transcription</keyword>
<protein>
    <recommendedName>
        <fullName evidence="6">Transcription repressor</fullName>
    </recommendedName>
    <alternativeName>
        <fullName evidence="6">Ovate family protein</fullName>
    </alternativeName>
</protein>
<dbReference type="NCBIfam" id="TIGR01568">
    <property type="entry name" value="A_thal_3678"/>
    <property type="match status" value="1"/>
</dbReference>
<name>A0AAV1WWT8_LUPLU</name>
<gene>
    <name evidence="8" type="ORF">LLUT_LOCUS14940</name>
</gene>
<keyword evidence="9" id="KW-1185">Reference proteome</keyword>
<keyword evidence="5 6" id="KW-0539">Nucleus</keyword>
<feature type="domain" description="OVATE" evidence="7">
    <location>
        <begin position="72"/>
        <end position="131"/>
    </location>
</feature>
<organism evidence="8 9">
    <name type="scientific">Lupinus luteus</name>
    <name type="common">European yellow lupine</name>
    <dbReference type="NCBI Taxonomy" id="3873"/>
    <lineage>
        <taxon>Eukaryota</taxon>
        <taxon>Viridiplantae</taxon>
        <taxon>Streptophyta</taxon>
        <taxon>Embryophyta</taxon>
        <taxon>Tracheophyta</taxon>
        <taxon>Spermatophyta</taxon>
        <taxon>Magnoliopsida</taxon>
        <taxon>eudicotyledons</taxon>
        <taxon>Gunneridae</taxon>
        <taxon>Pentapetalae</taxon>
        <taxon>rosids</taxon>
        <taxon>fabids</taxon>
        <taxon>Fabales</taxon>
        <taxon>Fabaceae</taxon>
        <taxon>Papilionoideae</taxon>
        <taxon>50 kb inversion clade</taxon>
        <taxon>genistoids sensu lato</taxon>
        <taxon>core genistoids</taxon>
        <taxon>Genisteae</taxon>
        <taxon>Lupinus</taxon>
    </lineage>
</organism>
<evidence type="ECO:0000256" key="5">
    <source>
        <dbReference type="ARBA" id="ARBA00023242"/>
    </source>
</evidence>
<dbReference type="GO" id="GO:0045892">
    <property type="term" value="P:negative regulation of DNA-templated transcription"/>
    <property type="evidence" value="ECO:0007669"/>
    <property type="project" value="UniProtKB-UniRule"/>
</dbReference>
<evidence type="ECO:0000256" key="3">
    <source>
        <dbReference type="ARBA" id="ARBA00023015"/>
    </source>
</evidence>
<dbReference type="PANTHER" id="PTHR33057">
    <property type="entry name" value="TRANSCRIPTION REPRESSOR OFP7-RELATED"/>
    <property type="match status" value="1"/>
</dbReference>